<keyword evidence="11" id="KW-1185">Reference proteome</keyword>
<comment type="similarity">
    <text evidence="2">Belongs to the membrane fusion protein (MFP) (TC 8.A.1) family.</text>
</comment>
<reference evidence="10" key="2">
    <citation type="submission" date="2020-09" db="EMBL/GenBank/DDBJ databases">
        <authorList>
            <person name="Sun Q."/>
            <person name="Zhou Y."/>
        </authorList>
    </citation>
    <scope>NUCLEOTIDE SEQUENCE</scope>
    <source>
        <strain evidence="10">CGMCC 1.3617</strain>
    </source>
</reference>
<evidence type="ECO:0000259" key="7">
    <source>
        <dbReference type="Pfam" id="PF25876"/>
    </source>
</evidence>
<comment type="subcellular location">
    <subcellularLocation>
        <location evidence="1">Cell membrane</location>
    </subcellularLocation>
</comment>
<comment type="caution">
    <text evidence="10">The sequence shown here is derived from an EMBL/GenBank/DDBJ whole genome shotgun (WGS) entry which is preliminary data.</text>
</comment>
<dbReference type="Gene3D" id="2.40.30.170">
    <property type="match status" value="1"/>
</dbReference>
<accession>A0A917KJU2</accession>
<evidence type="ECO:0000259" key="9">
    <source>
        <dbReference type="Pfam" id="PF25944"/>
    </source>
</evidence>
<keyword evidence="5" id="KW-0472">Membrane</keyword>
<evidence type="ECO:0000256" key="6">
    <source>
        <dbReference type="SAM" id="SignalP"/>
    </source>
</evidence>
<proteinExistence type="inferred from homology"/>
<dbReference type="Gene3D" id="2.40.420.20">
    <property type="match status" value="1"/>
</dbReference>
<gene>
    <name evidence="10" type="ORF">GCM10011320_25690</name>
</gene>
<keyword evidence="4" id="KW-0997">Cell inner membrane</keyword>
<dbReference type="Gene3D" id="1.10.287.470">
    <property type="entry name" value="Helix hairpin bin"/>
    <property type="match status" value="1"/>
</dbReference>
<dbReference type="Pfam" id="PF25917">
    <property type="entry name" value="BSH_RND"/>
    <property type="match status" value="1"/>
</dbReference>
<keyword evidence="6" id="KW-0732">Signal</keyword>
<keyword evidence="3" id="KW-1003">Cell membrane</keyword>
<evidence type="ECO:0000256" key="5">
    <source>
        <dbReference type="ARBA" id="ARBA00023136"/>
    </source>
</evidence>
<dbReference type="NCBIfam" id="TIGR01730">
    <property type="entry name" value="RND_mfp"/>
    <property type="match status" value="1"/>
</dbReference>
<dbReference type="Pfam" id="PF25876">
    <property type="entry name" value="HH_MFP_RND"/>
    <property type="match status" value="1"/>
</dbReference>
<dbReference type="InterPro" id="IPR058625">
    <property type="entry name" value="MdtA-like_BSH"/>
</dbReference>
<dbReference type="GO" id="GO:0015562">
    <property type="term" value="F:efflux transmembrane transporter activity"/>
    <property type="evidence" value="ECO:0007669"/>
    <property type="project" value="TreeGrafter"/>
</dbReference>
<dbReference type="GO" id="GO:1990281">
    <property type="term" value="C:efflux pump complex"/>
    <property type="evidence" value="ECO:0007669"/>
    <property type="project" value="TreeGrafter"/>
</dbReference>
<feature type="domain" description="Multidrug resistance protein MdtA-like barrel-sandwich hybrid" evidence="8">
    <location>
        <begin position="55"/>
        <end position="197"/>
    </location>
</feature>
<feature type="chain" id="PRO_5036918122" evidence="6">
    <location>
        <begin position="27"/>
        <end position="368"/>
    </location>
</feature>
<evidence type="ECO:0000256" key="2">
    <source>
        <dbReference type="ARBA" id="ARBA00009477"/>
    </source>
</evidence>
<dbReference type="PANTHER" id="PTHR30469:SF12">
    <property type="entry name" value="MULTIDRUG RESISTANCE PROTEIN MDTA"/>
    <property type="match status" value="1"/>
</dbReference>
<reference evidence="10" key="1">
    <citation type="journal article" date="2014" name="Int. J. Syst. Evol. Microbiol.">
        <title>Complete genome sequence of Corynebacterium casei LMG S-19264T (=DSM 44701T), isolated from a smear-ripened cheese.</title>
        <authorList>
            <consortium name="US DOE Joint Genome Institute (JGI-PGF)"/>
            <person name="Walter F."/>
            <person name="Albersmeier A."/>
            <person name="Kalinowski J."/>
            <person name="Ruckert C."/>
        </authorList>
    </citation>
    <scope>NUCLEOTIDE SEQUENCE</scope>
    <source>
        <strain evidence="10">CGMCC 1.3617</strain>
    </source>
</reference>
<dbReference type="InterPro" id="IPR006143">
    <property type="entry name" value="RND_pump_MFP"/>
</dbReference>
<evidence type="ECO:0000256" key="3">
    <source>
        <dbReference type="ARBA" id="ARBA00022475"/>
    </source>
</evidence>
<evidence type="ECO:0000256" key="4">
    <source>
        <dbReference type="ARBA" id="ARBA00022519"/>
    </source>
</evidence>
<dbReference type="InterPro" id="IPR058626">
    <property type="entry name" value="MdtA-like_b-barrel"/>
</dbReference>
<evidence type="ECO:0000259" key="8">
    <source>
        <dbReference type="Pfam" id="PF25917"/>
    </source>
</evidence>
<evidence type="ECO:0000313" key="10">
    <source>
        <dbReference type="EMBL" id="GGJ17175.1"/>
    </source>
</evidence>
<dbReference type="Gene3D" id="2.40.50.100">
    <property type="match status" value="1"/>
</dbReference>
<feature type="domain" description="Multidrug resistance protein MdtA-like beta-barrel" evidence="9">
    <location>
        <begin position="202"/>
        <end position="282"/>
    </location>
</feature>
<dbReference type="AlphaFoldDB" id="A0A917KJU2"/>
<dbReference type="Pfam" id="PF25944">
    <property type="entry name" value="Beta-barrel_RND"/>
    <property type="match status" value="1"/>
</dbReference>
<sequence>MKLALPSHLFAILVLAMTTLVQVAMAQPVPVEVAPLRMADVPLTLDGLGSMQALNTVTLRAQVDGILQQIRFREGQEVHAGDVLAQIDPRPYQAALDQALARKAQDEALLHNAQLNLQRYADLARDDFASRQQLTNQQALVAQLQAQLQGDDATIASARIQLGYTTLTAPISGLTGILQVDAGNLLRAAEATTIVVIAQVRPIATIFTLPAETLPDIRRAMAAGPLRVTVMERQSSRRLGEGTLLLVNNQIDPASGQLQLKAELPNADGALWPGQFVTVRLLLRVDHAVPTVPSTAIQRGPDGYWVYVVRPDQTVAPQPVQVARIADGIAVLDGGLPVGTTVVTNGQFRLQPGSRVTVTGGTQGGPAR</sequence>
<dbReference type="PANTHER" id="PTHR30469">
    <property type="entry name" value="MULTIDRUG RESISTANCE PROTEIN MDTA"/>
    <property type="match status" value="1"/>
</dbReference>
<feature type="domain" description="Multidrug resistance protein MdtA-like alpha-helical hairpin" evidence="7">
    <location>
        <begin position="96"/>
        <end position="165"/>
    </location>
</feature>
<dbReference type="InterPro" id="IPR058624">
    <property type="entry name" value="MdtA-like_HH"/>
</dbReference>
<evidence type="ECO:0000256" key="1">
    <source>
        <dbReference type="ARBA" id="ARBA00004236"/>
    </source>
</evidence>
<feature type="signal peptide" evidence="6">
    <location>
        <begin position="1"/>
        <end position="26"/>
    </location>
</feature>
<protein>
    <submittedName>
        <fullName evidence="10">Multidrug resistance protein</fullName>
    </submittedName>
</protein>
<organism evidence="10 11">
    <name type="scientific">Neoroseomonas lacus</name>
    <dbReference type="NCBI Taxonomy" id="287609"/>
    <lineage>
        <taxon>Bacteria</taxon>
        <taxon>Pseudomonadati</taxon>
        <taxon>Pseudomonadota</taxon>
        <taxon>Alphaproteobacteria</taxon>
        <taxon>Acetobacterales</taxon>
        <taxon>Acetobacteraceae</taxon>
        <taxon>Neoroseomonas</taxon>
    </lineage>
</organism>
<name>A0A917KJU2_9PROT</name>
<evidence type="ECO:0000313" key="11">
    <source>
        <dbReference type="Proteomes" id="UP000661507"/>
    </source>
</evidence>
<dbReference type="EMBL" id="BMKW01000006">
    <property type="protein sequence ID" value="GGJ17175.1"/>
    <property type="molecule type" value="Genomic_DNA"/>
</dbReference>
<dbReference type="SUPFAM" id="SSF111369">
    <property type="entry name" value="HlyD-like secretion proteins"/>
    <property type="match status" value="1"/>
</dbReference>
<dbReference type="Proteomes" id="UP000661507">
    <property type="component" value="Unassembled WGS sequence"/>
</dbReference>